<feature type="compositionally biased region" description="Polar residues" evidence="2">
    <location>
        <begin position="631"/>
        <end position="647"/>
    </location>
</feature>
<feature type="compositionally biased region" description="Pro residues" evidence="2">
    <location>
        <begin position="931"/>
        <end position="946"/>
    </location>
</feature>
<dbReference type="WBParaSite" id="HNAJ_0000025801-mRNA-1">
    <property type="protein sequence ID" value="HNAJ_0000025801-mRNA-1"/>
    <property type="gene ID" value="HNAJ_0000025801"/>
</dbReference>
<evidence type="ECO:0000313" key="7">
    <source>
        <dbReference type="WBParaSite" id="HNAJ_0000025801-mRNA-1"/>
    </source>
</evidence>
<feature type="compositionally biased region" description="Low complexity" evidence="2">
    <location>
        <begin position="899"/>
        <end position="930"/>
    </location>
</feature>
<reference evidence="5 6" key="2">
    <citation type="submission" date="2018-11" db="EMBL/GenBank/DDBJ databases">
        <authorList>
            <consortium name="Pathogen Informatics"/>
        </authorList>
    </citation>
    <scope>NUCLEOTIDE SEQUENCE [LARGE SCALE GENOMIC DNA]</scope>
</reference>
<dbReference type="PROSITE" id="PS51038">
    <property type="entry name" value="BAH"/>
    <property type="match status" value="1"/>
</dbReference>
<feature type="compositionally biased region" description="Polar residues" evidence="2">
    <location>
        <begin position="246"/>
        <end position="257"/>
    </location>
</feature>
<feature type="region of interest" description="Disordered" evidence="2">
    <location>
        <begin position="1209"/>
        <end position="1244"/>
    </location>
</feature>
<feature type="region of interest" description="Disordered" evidence="2">
    <location>
        <begin position="241"/>
        <end position="277"/>
    </location>
</feature>
<feature type="compositionally biased region" description="Low complexity" evidence="2">
    <location>
        <begin position="1226"/>
        <end position="1242"/>
    </location>
</feature>
<feature type="compositionally biased region" description="Basic and acidic residues" evidence="2">
    <location>
        <begin position="539"/>
        <end position="548"/>
    </location>
</feature>
<feature type="compositionally biased region" description="Polar residues" evidence="2">
    <location>
        <begin position="20"/>
        <end position="32"/>
    </location>
</feature>
<dbReference type="OrthoDB" id="6147534at2759"/>
<evidence type="ECO:0000313" key="5">
    <source>
        <dbReference type="EMBL" id="VDN96118.1"/>
    </source>
</evidence>
<feature type="domain" description="ELM2" evidence="4">
    <location>
        <begin position="248"/>
        <end position="374"/>
    </location>
</feature>
<feature type="compositionally biased region" description="Polar residues" evidence="2">
    <location>
        <begin position="842"/>
        <end position="870"/>
    </location>
</feature>
<accession>A0A158QGL0</accession>
<dbReference type="InterPro" id="IPR001025">
    <property type="entry name" value="BAH_dom"/>
</dbReference>
<feature type="compositionally biased region" description="Polar residues" evidence="2">
    <location>
        <begin position="1084"/>
        <end position="1098"/>
    </location>
</feature>
<dbReference type="InterPro" id="IPR000949">
    <property type="entry name" value="ELM2_dom"/>
</dbReference>
<organism evidence="7">
    <name type="scientific">Rodentolepis nana</name>
    <name type="common">Dwarf tapeworm</name>
    <name type="synonym">Hymenolepis nana</name>
    <dbReference type="NCBI Taxonomy" id="102285"/>
    <lineage>
        <taxon>Eukaryota</taxon>
        <taxon>Metazoa</taxon>
        <taxon>Spiralia</taxon>
        <taxon>Lophotrochozoa</taxon>
        <taxon>Platyhelminthes</taxon>
        <taxon>Cestoda</taxon>
        <taxon>Eucestoda</taxon>
        <taxon>Cyclophyllidea</taxon>
        <taxon>Hymenolepididae</taxon>
        <taxon>Rodentolepis</taxon>
    </lineage>
</organism>
<evidence type="ECO:0000256" key="2">
    <source>
        <dbReference type="SAM" id="MobiDB-lite"/>
    </source>
</evidence>
<feature type="region of interest" description="Disordered" evidence="2">
    <location>
        <begin position="530"/>
        <end position="573"/>
    </location>
</feature>
<feature type="compositionally biased region" description="Basic and acidic residues" evidence="2">
    <location>
        <begin position="43"/>
        <end position="59"/>
    </location>
</feature>
<dbReference type="GO" id="GO:0003682">
    <property type="term" value="F:chromatin binding"/>
    <property type="evidence" value="ECO:0007669"/>
    <property type="project" value="InterPro"/>
</dbReference>
<sequence>MIIESVKPISMDAPNEETIQDGSNVSSTSRPGDSQPLRRSTRRRDVMDRDTSESEEKPQKPPVKFMIAGVEYCTYEYVYFEVPNEPYYTIGYVEDVIDRDKEKIQIRRFLHTFEIPDYSKDILDRKIHTVPSRYEKIRSVLAREVFNTDNLVVVDGKQLRGKCSVKSFSQLSDAVDNFDPTKEDSFFNAYCFKEETNHIIPNSPRVKVGDEYQVIELPAYRGPHPRKQVCPIHGVTSHHHLREKQNTISTNGNSGDTAASLPVGSKRPYSTEKGQEKPSRVWEEIVWDHEAYEDNFEDDHSGSDMLNSSFDMFIAMARSIIAMNCVGGGLTDQESAENAKAFVESVATTQHIYDTLHRCGYDCQQTLEELRTNSVSASNTPMHWTVDQVKQFATALRQVGRNFFLIQKRYFSPTTSIDPFEGPTSRYPPRYPRGRKRRRQAVDDSSSCNNQQQEEQEGNGDALDTPNNEEGEENVLEPIDEEAVDSPQPEDPDGNYLFMPTKEKSVKELIEFFHFWKKKKAQPNMCFTGIRSPALTNDADDKKAEAAKSKKNKKAEPDPLAADGDNGPSSTQGTKYTGPCKFCSDGIVDNQTLETTLSVVHVTDFQQACSKCRLHYFKYCFMPGRDEDALSSPTEASKRPQSPSSKSEANKQPECFCAISPTYASCQDSPEPSLNGHELDGQEGGEEKGDEVKAEAKESAEKMKEDIKPSLKQTTMPLPSSGLDTKAEIKVDVSCAEQARELEAAIPHQAVSQSATGGCGNIPQKSPDGCPRTDVPTRVPPDLSTSAPKFLPEYEQIFKSCGLEKLQALMQSGHLPPSTAELIRHYLLMESERQQPMNLITPGISSSGSRPCTVSNISSSASQPTMTTHARGTFYPPTGVPPSCSSSTQQYHHHHRSYHQSGSISANQRQQSSASARAPPSSTHSPSRPHYLPPQQQPTAPPPPPNRNVLPEHTAQFLRDQQFAAQRAAQTTPTVGALQQQQLAQQYAALFNSDLLSMVSGHFKNPNMQYYLQQLLQRESQPRAEVQPDMYQAAMMEFYGRLILSEQMRRASSAGGGGVDVNARVPQPPPIPQHQSQQPAPTMSPFQHPSINPNSSTTRENAFFNQQQQVQNLRVSANPAPPPPIESCQRGASVFYPQLPPQHFQQQQQQQLLLQRGAQPQQQSQQPSQQQQQQPSPAQLAAFQQNPGLYEFIQRYVATAATGVAPFAASAPTPDTLPPRHPGMAHQHSGSSSGQQQQQHPQPTAPFNLMHYFQMASPEQQQMLLQALVRQQQQQFGGSSGNQ</sequence>
<feature type="region of interest" description="Disordered" evidence="2">
    <location>
        <begin position="842"/>
        <end position="950"/>
    </location>
</feature>
<evidence type="ECO:0000313" key="6">
    <source>
        <dbReference type="Proteomes" id="UP000278807"/>
    </source>
</evidence>
<name>A0A158QGL0_RODNA</name>
<dbReference type="Proteomes" id="UP000278807">
    <property type="component" value="Unassembled WGS sequence"/>
</dbReference>
<feature type="region of interest" description="Disordered" evidence="2">
    <location>
        <begin position="1142"/>
        <end position="1180"/>
    </location>
</feature>
<feature type="region of interest" description="Disordered" evidence="2">
    <location>
        <begin position="1051"/>
        <end position="1098"/>
    </location>
</feature>
<reference evidence="7" key="1">
    <citation type="submission" date="2016-04" db="UniProtKB">
        <authorList>
            <consortium name="WormBaseParasite"/>
        </authorList>
    </citation>
    <scope>IDENTIFICATION</scope>
</reference>
<evidence type="ECO:0000259" key="4">
    <source>
        <dbReference type="PROSITE" id="PS51156"/>
    </source>
</evidence>
<feature type="region of interest" description="Disordered" evidence="2">
    <location>
        <begin position="668"/>
        <end position="722"/>
    </location>
</feature>
<feature type="region of interest" description="Disordered" evidence="2">
    <location>
        <begin position="479"/>
        <end position="498"/>
    </location>
</feature>
<feature type="region of interest" description="Disordered" evidence="2">
    <location>
        <begin position="415"/>
        <end position="472"/>
    </location>
</feature>
<dbReference type="Gene3D" id="4.10.1240.50">
    <property type="match status" value="1"/>
</dbReference>
<feature type="compositionally biased region" description="Acidic residues" evidence="2">
    <location>
        <begin position="479"/>
        <end position="493"/>
    </location>
</feature>
<evidence type="ECO:0000256" key="1">
    <source>
        <dbReference type="ARBA" id="ARBA00023242"/>
    </source>
</evidence>
<feature type="region of interest" description="Disordered" evidence="2">
    <location>
        <begin position="1"/>
        <end position="60"/>
    </location>
</feature>
<gene>
    <name evidence="5" type="ORF">HNAJ_LOCUS259</name>
</gene>
<proteinExistence type="predicted"/>
<dbReference type="EMBL" id="UZAE01000059">
    <property type="protein sequence ID" value="VDN96118.1"/>
    <property type="molecule type" value="Genomic_DNA"/>
</dbReference>
<keyword evidence="6" id="KW-1185">Reference proteome</keyword>
<feature type="region of interest" description="Disordered" evidence="2">
    <location>
        <begin position="628"/>
        <end position="651"/>
    </location>
</feature>
<protein>
    <submittedName>
        <fullName evidence="7">ELM2 domain-containing protein</fullName>
    </submittedName>
</protein>
<feature type="region of interest" description="Disordered" evidence="2">
    <location>
        <begin position="753"/>
        <end position="773"/>
    </location>
</feature>
<dbReference type="Gene3D" id="2.30.30.490">
    <property type="match status" value="1"/>
</dbReference>
<evidence type="ECO:0000259" key="3">
    <source>
        <dbReference type="PROSITE" id="PS51038"/>
    </source>
</evidence>
<keyword evidence="1" id="KW-0539">Nucleus</keyword>
<feature type="domain" description="BAH" evidence="3">
    <location>
        <begin position="70"/>
        <end position="203"/>
    </location>
</feature>
<feature type="compositionally biased region" description="Basic and acidic residues" evidence="2">
    <location>
        <begin position="677"/>
        <end position="709"/>
    </location>
</feature>
<dbReference type="STRING" id="102285.A0A158QGL0"/>
<dbReference type="InterPro" id="IPR043151">
    <property type="entry name" value="BAH_sf"/>
</dbReference>
<dbReference type="PROSITE" id="PS51156">
    <property type="entry name" value="ELM2"/>
    <property type="match status" value="1"/>
</dbReference>